<gene>
    <name evidence="6" type="ORF">K491DRAFT_627359</name>
</gene>
<reference evidence="6" key="1">
    <citation type="journal article" date="2020" name="Stud. Mycol.">
        <title>101 Dothideomycetes genomes: a test case for predicting lifestyles and emergence of pathogens.</title>
        <authorList>
            <person name="Haridas S."/>
            <person name="Albert R."/>
            <person name="Binder M."/>
            <person name="Bloem J."/>
            <person name="Labutti K."/>
            <person name="Salamov A."/>
            <person name="Andreopoulos B."/>
            <person name="Baker S."/>
            <person name="Barry K."/>
            <person name="Bills G."/>
            <person name="Bluhm B."/>
            <person name="Cannon C."/>
            <person name="Castanera R."/>
            <person name="Culley D."/>
            <person name="Daum C."/>
            <person name="Ezra D."/>
            <person name="Gonzalez J."/>
            <person name="Henrissat B."/>
            <person name="Kuo A."/>
            <person name="Liang C."/>
            <person name="Lipzen A."/>
            <person name="Lutzoni F."/>
            <person name="Magnuson J."/>
            <person name="Mondo S."/>
            <person name="Nolan M."/>
            <person name="Ohm R."/>
            <person name="Pangilinan J."/>
            <person name="Park H.-J."/>
            <person name="Ramirez L."/>
            <person name="Alfaro M."/>
            <person name="Sun H."/>
            <person name="Tritt A."/>
            <person name="Yoshinaga Y."/>
            <person name="Zwiers L.-H."/>
            <person name="Turgeon B."/>
            <person name="Goodwin S."/>
            <person name="Spatafora J."/>
            <person name="Crous P."/>
            <person name="Grigoriev I."/>
        </authorList>
    </citation>
    <scope>NUCLEOTIDE SEQUENCE</scope>
    <source>
        <strain evidence="6">CBS 122681</strain>
    </source>
</reference>
<keyword evidence="2" id="KW-0472">Membrane</keyword>
<feature type="domain" description="Peptidase M28" evidence="5">
    <location>
        <begin position="410"/>
        <end position="597"/>
    </location>
</feature>
<dbReference type="Pfam" id="PF04253">
    <property type="entry name" value="TFR_dimer"/>
    <property type="match status" value="1"/>
</dbReference>
<dbReference type="Gene3D" id="1.20.930.40">
    <property type="entry name" value="Transferrin receptor-like, dimerisation domain"/>
    <property type="match status" value="1"/>
</dbReference>
<dbReference type="Pfam" id="PF04389">
    <property type="entry name" value="Peptidase_M28"/>
    <property type="match status" value="1"/>
</dbReference>
<comment type="similarity">
    <text evidence="1">Belongs to the peptidase M28 family. M28B subfamily.</text>
</comment>
<dbReference type="InterPro" id="IPR007365">
    <property type="entry name" value="TFR-like_dimer_dom"/>
</dbReference>
<keyword evidence="2" id="KW-0812">Transmembrane</keyword>
<dbReference type="InterPro" id="IPR007484">
    <property type="entry name" value="Peptidase_M28"/>
</dbReference>
<proteinExistence type="inferred from homology"/>
<protein>
    <submittedName>
        <fullName evidence="6">Zn-dependent exopeptidase</fullName>
    </submittedName>
</protein>
<dbReference type="SUPFAM" id="SSF52025">
    <property type="entry name" value="PA domain"/>
    <property type="match status" value="1"/>
</dbReference>
<dbReference type="FunFam" id="3.50.30.30:FF:000008">
    <property type="entry name" value="Glutamate carboxypeptidase 2"/>
    <property type="match status" value="1"/>
</dbReference>
<organism evidence="6 7">
    <name type="scientific">Lophiostoma macrostomum CBS 122681</name>
    <dbReference type="NCBI Taxonomy" id="1314788"/>
    <lineage>
        <taxon>Eukaryota</taxon>
        <taxon>Fungi</taxon>
        <taxon>Dikarya</taxon>
        <taxon>Ascomycota</taxon>
        <taxon>Pezizomycotina</taxon>
        <taxon>Dothideomycetes</taxon>
        <taxon>Pleosporomycetidae</taxon>
        <taxon>Pleosporales</taxon>
        <taxon>Lophiostomataceae</taxon>
        <taxon>Lophiostoma</taxon>
    </lineage>
</organism>
<evidence type="ECO:0000259" key="3">
    <source>
        <dbReference type="Pfam" id="PF02225"/>
    </source>
</evidence>
<dbReference type="SUPFAM" id="SSF53187">
    <property type="entry name" value="Zn-dependent exopeptidases"/>
    <property type="match status" value="1"/>
</dbReference>
<dbReference type="PANTHER" id="PTHR10404">
    <property type="entry name" value="N-ACETYLATED-ALPHA-LINKED ACIDIC DIPEPTIDASE"/>
    <property type="match status" value="1"/>
</dbReference>
<accession>A0A6A6TD88</accession>
<dbReference type="FunFam" id="3.40.630.10:FF:000101">
    <property type="entry name" value="N-acetylated alpha-linked acidic dipeptidase like 1"/>
    <property type="match status" value="1"/>
</dbReference>
<dbReference type="EMBL" id="MU004330">
    <property type="protein sequence ID" value="KAF2656958.1"/>
    <property type="molecule type" value="Genomic_DNA"/>
</dbReference>
<name>A0A6A6TD88_9PLEO</name>
<dbReference type="OrthoDB" id="5841748at2759"/>
<dbReference type="Pfam" id="PF02225">
    <property type="entry name" value="PA"/>
    <property type="match status" value="1"/>
</dbReference>
<feature type="transmembrane region" description="Helical" evidence="2">
    <location>
        <begin position="28"/>
        <end position="52"/>
    </location>
</feature>
<dbReference type="Gene3D" id="3.50.30.30">
    <property type="match status" value="1"/>
</dbReference>
<evidence type="ECO:0000313" key="7">
    <source>
        <dbReference type="Proteomes" id="UP000799324"/>
    </source>
</evidence>
<dbReference type="Proteomes" id="UP000799324">
    <property type="component" value="Unassembled WGS sequence"/>
</dbReference>
<feature type="domain" description="Transferrin receptor-like dimerisation" evidence="4">
    <location>
        <begin position="663"/>
        <end position="788"/>
    </location>
</feature>
<keyword evidence="7" id="KW-1185">Reference proteome</keyword>
<dbReference type="SUPFAM" id="SSF47672">
    <property type="entry name" value="Transferrin receptor-like dimerisation domain"/>
    <property type="match status" value="1"/>
</dbReference>
<dbReference type="InterPro" id="IPR039373">
    <property type="entry name" value="Peptidase_M28B"/>
</dbReference>
<dbReference type="CDD" id="cd02121">
    <property type="entry name" value="PA_GCPII_like"/>
    <property type="match status" value="1"/>
</dbReference>
<dbReference type="AlphaFoldDB" id="A0A6A6TD88"/>
<evidence type="ECO:0000259" key="4">
    <source>
        <dbReference type="Pfam" id="PF04253"/>
    </source>
</evidence>
<dbReference type="InterPro" id="IPR046450">
    <property type="entry name" value="PA_dom_sf"/>
</dbReference>
<dbReference type="Gene3D" id="3.40.630.10">
    <property type="entry name" value="Zn peptidases"/>
    <property type="match status" value="1"/>
</dbReference>
<evidence type="ECO:0000313" key="6">
    <source>
        <dbReference type="EMBL" id="KAF2656958.1"/>
    </source>
</evidence>
<feature type="domain" description="PA" evidence="3">
    <location>
        <begin position="217"/>
        <end position="294"/>
    </location>
</feature>
<keyword evidence="2" id="KW-1133">Transmembrane helix</keyword>
<dbReference type="PANTHER" id="PTHR10404:SF46">
    <property type="entry name" value="VACUOLAR PROTEIN SORTING-ASSOCIATED PROTEIN 70"/>
    <property type="match status" value="1"/>
</dbReference>
<dbReference type="GO" id="GO:0004180">
    <property type="term" value="F:carboxypeptidase activity"/>
    <property type="evidence" value="ECO:0007669"/>
    <property type="project" value="TreeGrafter"/>
</dbReference>
<sequence>MADENTPLIAVVQTRPHRDRYPHHTLRYFCTLILSAVLCFGIAAVVLVFAFVPLDDSKEAAHYQSAYLPWAAYDVPKAWPKSAGVDYKELQELLLDTPDAKKAREWSSYYTSGPHLAGKNLSQAIWTKEKWQGFGVENTLIVDYDIYVNYPKGHRLALLEKNSSSKGEVEGADAGNSSAWKIKYEASLEEDVLKEDGTSGLKDRIPTFHGYSASGNVTAPYVYVNYGTYKDFEELVAANVSLSGKIALIKYGGVFRGLKVKRAQELGMVGAVIYTDPGDDGDVTEYNGNKTYPAGPAREPSSVQRGSCQFLSFAPGDPTTPGYPSKPGVPRQPVDHAIPSIPSIPISYQDALPLLKALNGHGPKASSFNKYWEGGGLRHEGVKYNIGPSPDDLALNLVNEQEYVTTPMWNVIGIINGSIPDEVVVLGNHRDAWIAGGAGDPNSGSAAFNEVIRGFGRALEAGWKPLRTIVFASWDGEEYGLLGSTEWVEEYVPWLQASTIAYLNVDVGTNGPNFRASAAPLLNKALQDTVSLVQSPNQTVSNQTVGDVWDGHISTMGSGSDFTAFQDFAGIPSLDIGFGFGGKSAVYHYHSNYDSFDWMERYGDPGFHYHATIAQVWGLLAAKLIESPIIQFNATDYALGLIRYVDSVKQKAEDAGFLDSHVFDSIDQATARFQIAAQAQDAVAAALEQELEDNDIPWWKWWERVKLYYAIRQANTKYKYLERSFLYEKGLDDRPWFKHIVFAPGKWTGYAGATFPGLVEAIEERDEGKARKWVGIITGLLAKASEHLE</sequence>
<evidence type="ECO:0000259" key="5">
    <source>
        <dbReference type="Pfam" id="PF04389"/>
    </source>
</evidence>
<evidence type="ECO:0000256" key="2">
    <source>
        <dbReference type="SAM" id="Phobius"/>
    </source>
</evidence>
<dbReference type="CDD" id="cd08022">
    <property type="entry name" value="M28_PSMA_like"/>
    <property type="match status" value="1"/>
</dbReference>
<dbReference type="InterPro" id="IPR003137">
    <property type="entry name" value="PA_domain"/>
</dbReference>
<dbReference type="InterPro" id="IPR036757">
    <property type="entry name" value="TFR-like_dimer_dom_sf"/>
</dbReference>
<evidence type="ECO:0000256" key="1">
    <source>
        <dbReference type="ARBA" id="ARBA00005634"/>
    </source>
</evidence>